<evidence type="ECO:0000313" key="1">
    <source>
        <dbReference type="EMBL" id="CDW40615.1"/>
    </source>
</evidence>
<accession>A0A0K2URB6</accession>
<proteinExistence type="predicted"/>
<sequence>MYITQKSLLSITFISIPFISWTT</sequence>
<name>A0A0K2URB6_LEPSM</name>
<reference evidence="1" key="1">
    <citation type="submission" date="2014-05" db="EMBL/GenBank/DDBJ databases">
        <authorList>
            <person name="Chronopoulou M."/>
        </authorList>
    </citation>
    <scope>NUCLEOTIDE SEQUENCE</scope>
    <source>
        <tissue evidence="1">Whole organism</tissue>
    </source>
</reference>
<dbReference type="AlphaFoldDB" id="A0A0K2URB6"/>
<protein>
    <submittedName>
        <fullName evidence="1">Uncharacterized protein</fullName>
    </submittedName>
</protein>
<organism evidence="1">
    <name type="scientific">Lepeophtheirus salmonis</name>
    <name type="common">Salmon louse</name>
    <name type="synonym">Caligus salmonis</name>
    <dbReference type="NCBI Taxonomy" id="72036"/>
    <lineage>
        <taxon>Eukaryota</taxon>
        <taxon>Metazoa</taxon>
        <taxon>Ecdysozoa</taxon>
        <taxon>Arthropoda</taxon>
        <taxon>Crustacea</taxon>
        <taxon>Multicrustacea</taxon>
        <taxon>Hexanauplia</taxon>
        <taxon>Copepoda</taxon>
        <taxon>Siphonostomatoida</taxon>
        <taxon>Caligidae</taxon>
        <taxon>Lepeophtheirus</taxon>
    </lineage>
</organism>
<dbReference type="EMBL" id="HACA01023254">
    <property type="protein sequence ID" value="CDW40615.1"/>
    <property type="molecule type" value="Transcribed_RNA"/>
</dbReference>